<keyword evidence="3" id="KW-0547">Nucleotide-binding</keyword>
<dbReference type="OrthoDB" id="18209at2157"/>
<dbReference type="CDD" id="cd03216">
    <property type="entry name" value="ABC_Carb_Monos_I"/>
    <property type="match status" value="1"/>
</dbReference>
<dbReference type="RefSeq" id="WP_014027311.1">
    <property type="nucleotide sequence ID" value="NC_015931.1"/>
</dbReference>
<keyword evidence="1" id="KW-0813">Transport</keyword>
<dbReference type="CDD" id="cd03215">
    <property type="entry name" value="ABC_Carb_Monos_II"/>
    <property type="match status" value="1"/>
</dbReference>
<dbReference type="GO" id="GO:0016887">
    <property type="term" value="F:ATP hydrolysis activity"/>
    <property type="evidence" value="ECO:0007669"/>
    <property type="project" value="InterPro"/>
</dbReference>
<keyword evidence="7" id="KW-1185">Reference proteome</keyword>
<dbReference type="InterPro" id="IPR050107">
    <property type="entry name" value="ABC_carbohydrate_import_ATPase"/>
</dbReference>
<dbReference type="HOGENOM" id="CLU_000604_92_3_2"/>
<feature type="domain" description="ABC transporter" evidence="5">
    <location>
        <begin position="256"/>
        <end position="492"/>
    </location>
</feature>
<sequence>MRCTPLLETRGLSKTYPGGVRALQNVDFTLCEGEVHALLGENGAGKSTLAQTLYGLIYPDEGVIKLRGRPVSILSPRDALRSGILYIPQYPEFPHGVSLREVVKLYADARGRAVTTSDVEEVAGSFGWRLDFNADAGSLPLVDRQRFMLALGIALGVEVLILDEPTSFLSGVEVEKLLESIKKLKSLGVSMVYVTHRIREVYEVADRVTVLRRGRVVTTIDEPRSVPEDVLVSYVVGEKVEFRVERKRGASGSQALEVSDLVVRDEYGVLKVKGVDLSVARGEIVAIVGIEGMGQRELLEAIVGLRRRERGIVKVDGVVVENVAGFRKAGGRYVPGDRLEALAPDMNIVENVTVPIHAASTVVRWGIIDTKRAVNMALGIVKRFGVVARSVWDKVGSLSGGNQQKLLLGREMGIGDPVIVVMHNPTAGLDVASSAALLDKIAKLADRGVGVLFATPVVDEALAVADRILVFRDGRVAGEYSAEASRLEIVRAILA</sequence>
<protein>
    <submittedName>
        <fullName evidence="6">ABC transporter-related protein</fullName>
    </submittedName>
</protein>
<gene>
    <name evidence="6" type="ordered locus">Pyrfu_1780</name>
</gene>
<dbReference type="InterPro" id="IPR017871">
    <property type="entry name" value="ABC_transporter-like_CS"/>
</dbReference>
<evidence type="ECO:0000313" key="6">
    <source>
        <dbReference type="EMBL" id="AEM39634.1"/>
    </source>
</evidence>
<dbReference type="eggNOG" id="arCOG00186">
    <property type="taxonomic scope" value="Archaea"/>
</dbReference>
<dbReference type="Proteomes" id="UP000001037">
    <property type="component" value="Chromosome"/>
</dbReference>
<dbReference type="Pfam" id="PF00005">
    <property type="entry name" value="ABC_tran"/>
    <property type="match status" value="2"/>
</dbReference>
<dbReference type="Gene3D" id="3.40.50.300">
    <property type="entry name" value="P-loop containing nucleotide triphosphate hydrolases"/>
    <property type="match status" value="2"/>
</dbReference>
<dbReference type="InterPro" id="IPR027417">
    <property type="entry name" value="P-loop_NTPase"/>
</dbReference>
<keyword evidence="2" id="KW-0677">Repeat</keyword>
<dbReference type="InterPro" id="IPR003593">
    <property type="entry name" value="AAA+_ATPase"/>
</dbReference>
<dbReference type="InterPro" id="IPR003439">
    <property type="entry name" value="ABC_transporter-like_ATP-bd"/>
</dbReference>
<feature type="domain" description="ABC transporter" evidence="5">
    <location>
        <begin position="7"/>
        <end position="238"/>
    </location>
</feature>
<evidence type="ECO:0000256" key="4">
    <source>
        <dbReference type="ARBA" id="ARBA00022840"/>
    </source>
</evidence>
<dbReference type="InParanoid" id="G0ECR4"/>
<evidence type="ECO:0000256" key="3">
    <source>
        <dbReference type="ARBA" id="ARBA00022741"/>
    </source>
</evidence>
<dbReference type="PROSITE" id="PS50893">
    <property type="entry name" value="ABC_TRANSPORTER_2"/>
    <property type="match status" value="2"/>
</dbReference>
<dbReference type="PANTHER" id="PTHR43790:SF9">
    <property type="entry name" value="GALACTOFURANOSE TRANSPORTER ATP-BINDING PROTEIN YTFR"/>
    <property type="match status" value="1"/>
</dbReference>
<organism evidence="6 7">
    <name type="scientific">Pyrolobus fumarii (strain DSM 11204 / 1A)</name>
    <dbReference type="NCBI Taxonomy" id="694429"/>
    <lineage>
        <taxon>Archaea</taxon>
        <taxon>Thermoproteota</taxon>
        <taxon>Thermoprotei</taxon>
        <taxon>Desulfurococcales</taxon>
        <taxon>Pyrodictiaceae</taxon>
        <taxon>Pyrolobus</taxon>
    </lineage>
</organism>
<evidence type="ECO:0000259" key="5">
    <source>
        <dbReference type="PROSITE" id="PS50893"/>
    </source>
</evidence>
<dbReference type="GeneID" id="11138969"/>
<dbReference type="PROSITE" id="PS00211">
    <property type="entry name" value="ABC_TRANSPORTER_1"/>
    <property type="match status" value="1"/>
</dbReference>
<dbReference type="SMART" id="SM00382">
    <property type="entry name" value="AAA"/>
    <property type="match status" value="2"/>
</dbReference>
<dbReference type="AlphaFoldDB" id="G0ECR4"/>
<evidence type="ECO:0000256" key="2">
    <source>
        <dbReference type="ARBA" id="ARBA00022737"/>
    </source>
</evidence>
<evidence type="ECO:0000313" key="7">
    <source>
        <dbReference type="Proteomes" id="UP000001037"/>
    </source>
</evidence>
<keyword evidence="4" id="KW-0067">ATP-binding</keyword>
<dbReference type="PANTHER" id="PTHR43790">
    <property type="entry name" value="CARBOHYDRATE TRANSPORT ATP-BINDING PROTEIN MG119-RELATED"/>
    <property type="match status" value="1"/>
</dbReference>
<evidence type="ECO:0000256" key="1">
    <source>
        <dbReference type="ARBA" id="ARBA00022448"/>
    </source>
</evidence>
<reference evidence="6 7" key="1">
    <citation type="journal article" date="2011" name="Stand. Genomic Sci.">
        <title>Complete genome sequence of the hyperthermophilic chemolithoautotroph Pyrolobus fumarii type strain (1A).</title>
        <authorList>
            <person name="Anderson I."/>
            <person name="Goker M."/>
            <person name="Nolan M."/>
            <person name="Lucas S."/>
            <person name="Hammon N."/>
            <person name="Deshpande S."/>
            <person name="Cheng J.F."/>
            <person name="Tapia R."/>
            <person name="Han C."/>
            <person name="Goodwin L."/>
            <person name="Pitluck S."/>
            <person name="Huntemann M."/>
            <person name="Liolios K."/>
            <person name="Ivanova N."/>
            <person name="Pagani I."/>
            <person name="Mavromatis K."/>
            <person name="Ovchinikova G."/>
            <person name="Pati A."/>
            <person name="Chen A."/>
            <person name="Palaniappan K."/>
            <person name="Land M."/>
            <person name="Hauser L."/>
            <person name="Brambilla E.M."/>
            <person name="Huber H."/>
            <person name="Yasawong M."/>
            <person name="Rohde M."/>
            <person name="Spring S."/>
            <person name="Abt B."/>
            <person name="Sikorski J."/>
            <person name="Wirth R."/>
            <person name="Detter J.C."/>
            <person name="Woyke T."/>
            <person name="Bristow J."/>
            <person name="Eisen J.A."/>
            <person name="Markowitz V."/>
            <person name="Hugenholtz P."/>
            <person name="Kyrpides N.C."/>
            <person name="Klenk H.P."/>
            <person name="Lapidus A."/>
        </authorList>
    </citation>
    <scope>NUCLEOTIDE SEQUENCE [LARGE SCALE GENOMIC DNA]</scope>
    <source>
        <strain evidence="7">DSM 11204 / 1A</strain>
    </source>
</reference>
<dbReference type="KEGG" id="pfm:Pyrfu_1780"/>
<dbReference type="STRING" id="694429.Pyrfu_1780"/>
<dbReference type="FunCoup" id="G0ECR4">
    <property type="interactions" value="2"/>
</dbReference>
<accession>G0ECR4</accession>
<name>G0ECR4_PYRF1</name>
<dbReference type="SUPFAM" id="SSF52540">
    <property type="entry name" value="P-loop containing nucleoside triphosphate hydrolases"/>
    <property type="match status" value="2"/>
</dbReference>
<dbReference type="GO" id="GO:0005524">
    <property type="term" value="F:ATP binding"/>
    <property type="evidence" value="ECO:0007669"/>
    <property type="project" value="UniProtKB-KW"/>
</dbReference>
<proteinExistence type="predicted"/>
<dbReference type="EMBL" id="CP002838">
    <property type="protein sequence ID" value="AEM39634.1"/>
    <property type="molecule type" value="Genomic_DNA"/>
</dbReference>